<name>A0A4R8ZHB1_9MICO</name>
<keyword evidence="1" id="KW-0238">DNA-binding</keyword>
<dbReference type="AlphaFoldDB" id="A0A4R8ZHB1"/>
<protein>
    <recommendedName>
        <fullName evidence="4">Core-binding (CB) domain-containing protein</fullName>
    </recommendedName>
</protein>
<gene>
    <name evidence="2" type="ORF">E3T27_04370</name>
</gene>
<reference evidence="2 3" key="1">
    <citation type="submission" date="2019-03" db="EMBL/GenBank/DDBJ databases">
        <title>Genomics of glacier-inhabiting Cryobacterium strains.</title>
        <authorList>
            <person name="Liu Q."/>
            <person name="Xin Y.-H."/>
        </authorList>
    </citation>
    <scope>NUCLEOTIDE SEQUENCE [LARGE SCALE GENOMIC DNA]</scope>
    <source>
        <strain evidence="2 3">TMT1-1</strain>
    </source>
</reference>
<organism evidence="2 3">
    <name type="scientific">Cryobacterium lyxosi</name>
    <dbReference type="NCBI Taxonomy" id="1259228"/>
    <lineage>
        <taxon>Bacteria</taxon>
        <taxon>Bacillati</taxon>
        <taxon>Actinomycetota</taxon>
        <taxon>Actinomycetes</taxon>
        <taxon>Micrococcales</taxon>
        <taxon>Microbacteriaceae</taxon>
        <taxon>Cryobacterium</taxon>
    </lineage>
</organism>
<dbReference type="Gene3D" id="1.10.150.130">
    <property type="match status" value="1"/>
</dbReference>
<dbReference type="EMBL" id="SOGT01000005">
    <property type="protein sequence ID" value="TFD27709.1"/>
    <property type="molecule type" value="Genomic_DNA"/>
</dbReference>
<evidence type="ECO:0000313" key="3">
    <source>
        <dbReference type="Proteomes" id="UP000298424"/>
    </source>
</evidence>
<dbReference type="RefSeq" id="WP_134571699.1">
    <property type="nucleotide sequence ID" value="NZ_SOGT01000005.1"/>
</dbReference>
<dbReference type="OrthoDB" id="4326943at2"/>
<dbReference type="InterPro" id="IPR010998">
    <property type="entry name" value="Integrase_recombinase_N"/>
</dbReference>
<dbReference type="Proteomes" id="UP000298424">
    <property type="component" value="Unassembled WGS sequence"/>
</dbReference>
<comment type="caution">
    <text evidence="2">The sequence shown here is derived from an EMBL/GenBank/DDBJ whole genome shotgun (WGS) entry which is preliminary data.</text>
</comment>
<evidence type="ECO:0000313" key="2">
    <source>
        <dbReference type="EMBL" id="TFD27709.1"/>
    </source>
</evidence>
<dbReference type="GO" id="GO:0003677">
    <property type="term" value="F:DNA binding"/>
    <property type="evidence" value="ECO:0007669"/>
    <property type="project" value="UniProtKB-KW"/>
</dbReference>
<keyword evidence="3" id="KW-1185">Reference proteome</keyword>
<evidence type="ECO:0000256" key="1">
    <source>
        <dbReference type="ARBA" id="ARBA00023125"/>
    </source>
</evidence>
<accession>A0A4R8ZHB1</accession>
<sequence>MQPTNSFLTPDNPFTELVTYWLDDIDAEGRISKTTRNLYERNMRTLVPPVFHDLTLREIGVVRSIH</sequence>
<evidence type="ECO:0008006" key="4">
    <source>
        <dbReference type="Google" id="ProtNLM"/>
    </source>
</evidence>
<proteinExistence type="predicted"/>